<accession>A0A9Q1EG25</accession>
<comment type="caution">
    <text evidence="1">The sequence shown here is derived from an EMBL/GenBank/DDBJ whole genome shotgun (WGS) entry which is preliminary data.</text>
</comment>
<sequence>MWGGERMRQKERQEGVRVICEKGSYQREATCHNCVQNTTNGSNGFFVSSKLFIIKLDLIFTKDQRAIHLKGLKAGPAILKLQVIDGHCMKRDSQLYLKYFAN</sequence>
<dbReference type="AlphaFoldDB" id="A0A9Q1EG25"/>
<evidence type="ECO:0000313" key="2">
    <source>
        <dbReference type="Proteomes" id="UP001152622"/>
    </source>
</evidence>
<keyword evidence="2" id="KW-1185">Reference proteome</keyword>
<organism evidence="1 2">
    <name type="scientific">Synaphobranchus kaupii</name>
    <name type="common">Kaup's arrowtooth eel</name>
    <dbReference type="NCBI Taxonomy" id="118154"/>
    <lineage>
        <taxon>Eukaryota</taxon>
        <taxon>Metazoa</taxon>
        <taxon>Chordata</taxon>
        <taxon>Craniata</taxon>
        <taxon>Vertebrata</taxon>
        <taxon>Euteleostomi</taxon>
        <taxon>Actinopterygii</taxon>
        <taxon>Neopterygii</taxon>
        <taxon>Teleostei</taxon>
        <taxon>Anguilliformes</taxon>
        <taxon>Synaphobranchidae</taxon>
        <taxon>Synaphobranchus</taxon>
    </lineage>
</organism>
<dbReference type="EMBL" id="JAINUF010000018">
    <property type="protein sequence ID" value="KAJ8338148.1"/>
    <property type="molecule type" value="Genomic_DNA"/>
</dbReference>
<reference evidence="1" key="1">
    <citation type="journal article" date="2023" name="Science">
        <title>Genome structures resolve the early diversification of teleost fishes.</title>
        <authorList>
            <person name="Parey E."/>
            <person name="Louis A."/>
            <person name="Montfort J."/>
            <person name="Bouchez O."/>
            <person name="Roques C."/>
            <person name="Iampietro C."/>
            <person name="Lluch J."/>
            <person name="Castinel A."/>
            <person name="Donnadieu C."/>
            <person name="Desvignes T."/>
            <person name="Floi Bucao C."/>
            <person name="Jouanno E."/>
            <person name="Wen M."/>
            <person name="Mejri S."/>
            <person name="Dirks R."/>
            <person name="Jansen H."/>
            <person name="Henkel C."/>
            <person name="Chen W.J."/>
            <person name="Zahm M."/>
            <person name="Cabau C."/>
            <person name="Klopp C."/>
            <person name="Thompson A.W."/>
            <person name="Robinson-Rechavi M."/>
            <person name="Braasch I."/>
            <person name="Lecointre G."/>
            <person name="Bobe J."/>
            <person name="Postlethwait J.H."/>
            <person name="Berthelot C."/>
            <person name="Roest Crollius H."/>
            <person name="Guiguen Y."/>
        </authorList>
    </citation>
    <scope>NUCLEOTIDE SEQUENCE</scope>
    <source>
        <strain evidence="1">WJC10195</strain>
    </source>
</reference>
<proteinExistence type="predicted"/>
<gene>
    <name evidence="1" type="ORF">SKAU_G00371140</name>
</gene>
<protein>
    <submittedName>
        <fullName evidence="1">Uncharacterized protein</fullName>
    </submittedName>
</protein>
<name>A0A9Q1EG25_SYNKA</name>
<evidence type="ECO:0000313" key="1">
    <source>
        <dbReference type="EMBL" id="KAJ8338148.1"/>
    </source>
</evidence>
<dbReference type="Proteomes" id="UP001152622">
    <property type="component" value="Chromosome 18"/>
</dbReference>